<dbReference type="SUPFAM" id="SSF56059">
    <property type="entry name" value="Glutathione synthetase ATP-binding domain-like"/>
    <property type="match status" value="1"/>
</dbReference>
<comment type="similarity">
    <text evidence="7">Belongs to the GARS family.</text>
</comment>
<dbReference type="AlphaFoldDB" id="T1C592"/>
<name>T1C592_9ZZZZ</name>
<keyword evidence="5" id="KW-0658">Purine biosynthesis</keyword>
<dbReference type="InterPro" id="IPR020561">
    <property type="entry name" value="PRibGlycinamid_synth_ATP-grasp"/>
</dbReference>
<dbReference type="Gene3D" id="3.30.470.20">
    <property type="entry name" value="ATP-grasp fold, B domain"/>
    <property type="match status" value="1"/>
</dbReference>
<evidence type="ECO:0000256" key="4">
    <source>
        <dbReference type="ARBA" id="ARBA00022741"/>
    </source>
</evidence>
<evidence type="ECO:0000259" key="10">
    <source>
        <dbReference type="PROSITE" id="PS50975"/>
    </source>
</evidence>
<dbReference type="GO" id="GO:0005524">
    <property type="term" value="F:ATP binding"/>
    <property type="evidence" value="ECO:0007669"/>
    <property type="project" value="UniProtKB-KW"/>
</dbReference>
<evidence type="ECO:0000256" key="7">
    <source>
        <dbReference type="ARBA" id="ARBA00038345"/>
    </source>
</evidence>
<feature type="non-terminal residue" evidence="11">
    <location>
        <position position="1"/>
    </location>
</feature>
<dbReference type="GO" id="GO:0009113">
    <property type="term" value="P:purine nucleobase biosynthetic process"/>
    <property type="evidence" value="ECO:0007669"/>
    <property type="project" value="InterPro"/>
</dbReference>
<evidence type="ECO:0000256" key="8">
    <source>
        <dbReference type="ARBA" id="ARBA00042242"/>
    </source>
</evidence>
<dbReference type="UniPathway" id="UPA00074">
    <property type="reaction ID" value="UER00125"/>
</dbReference>
<dbReference type="PROSITE" id="PS50975">
    <property type="entry name" value="ATP_GRASP"/>
    <property type="match status" value="1"/>
</dbReference>
<evidence type="ECO:0000313" key="11">
    <source>
        <dbReference type="EMBL" id="EQD77162.1"/>
    </source>
</evidence>
<dbReference type="EMBL" id="AUZY01000857">
    <property type="protein sequence ID" value="EQD77162.1"/>
    <property type="molecule type" value="Genomic_DNA"/>
</dbReference>
<evidence type="ECO:0000256" key="6">
    <source>
        <dbReference type="ARBA" id="ARBA00022840"/>
    </source>
</evidence>
<dbReference type="Gene3D" id="3.90.600.10">
    <property type="entry name" value="Phosphoribosylglycinamide synthetase, C-terminal domain"/>
    <property type="match status" value="1"/>
</dbReference>
<dbReference type="PANTHER" id="PTHR43472">
    <property type="entry name" value="PHOSPHORIBOSYLAMINE--GLYCINE LIGASE"/>
    <property type="match status" value="1"/>
</dbReference>
<comment type="pathway">
    <text evidence="1">Purine metabolism; IMP biosynthesis via de novo pathway; N(1)-(5-phospho-D-ribosyl)glycinamide from 5-phospho-alpha-D-ribose 1-diphosphate: step 2/2.</text>
</comment>
<dbReference type="SMART" id="SM01209">
    <property type="entry name" value="GARS_A"/>
    <property type="match status" value="1"/>
</dbReference>
<keyword evidence="6" id="KW-0067">ATP-binding</keyword>
<sequence length="235" mass="25118">KGGNTGGMGAYSQRDHLLPFLPAADRDAAVEIVRQSVAALHTEGIEYRGILYGGFMLTAQGPKLVEFNARFGDPESINVLSLYEEGNFDELMFGVASGRVDPNLVRFRLRSTVLKYIVPPGYGDKPRAGGIVRLDEPAIEAEGVHVYFGSVEEVGPSAVQLGSGRGIALVGEASAIHEAGARVEAALTHVKGEFYVRRDIGTNEDLARRREHMRQILAPGAKPSPLPLSVAPAAA</sequence>
<proteinExistence type="inferred from homology"/>
<dbReference type="PROSITE" id="PS00184">
    <property type="entry name" value="GARS"/>
    <property type="match status" value="1"/>
</dbReference>
<dbReference type="InterPro" id="IPR000115">
    <property type="entry name" value="PRibGlycinamide_synth"/>
</dbReference>
<dbReference type="GO" id="GO:0004637">
    <property type="term" value="F:phosphoribosylamine-glycine ligase activity"/>
    <property type="evidence" value="ECO:0007669"/>
    <property type="project" value="UniProtKB-EC"/>
</dbReference>
<dbReference type="InterPro" id="IPR020560">
    <property type="entry name" value="PRibGlycinamide_synth_C-dom"/>
</dbReference>
<dbReference type="PANTHER" id="PTHR43472:SF1">
    <property type="entry name" value="PHOSPHORIBOSYLAMINE--GLYCINE LIGASE, CHLOROPLASTIC"/>
    <property type="match status" value="1"/>
</dbReference>
<dbReference type="SUPFAM" id="SSF51246">
    <property type="entry name" value="Rudiment single hybrid motif"/>
    <property type="match status" value="1"/>
</dbReference>
<keyword evidence="3 11" id="KW-0436">Ligase</keyword>
<dbReference type="SMART" id="SM01210">
    <property type="entry name" value="GARS_C"/>
    <property type="match status" value="1"/>
</dbReference>
<evidence type="ECO:0000256" key="5">
    <source>
        <dbReference type="ARBA" id="ARBA00022755"/>
    </source>
</evidence>
<feature type="domain" description="ATP-grasp" evidence="10">
    <location>
        <begin position="31"/>
        <end position="97"/>
    </location>
</feature>
<reference evidence="11" key="1">
    <citation type="submission" date="2013-08" db="EMBL/GenBank/DDBJ databases">
        <authorList>
            <person name="Mendez C."/>
            <person name="Richter M."/>
            <person name="Ferrer M."/>
            <person name="Sanchez J."/>
        </authorList>
    </citation>
    <scope>NUCLEOTIDE SEQUENCE</scope>
</reference>
<dbReference type="InterPro" id="IPR037123">
    <property type="entry name" value="PRibGlycinamide_synth_C_sf"/>
</dbReference>
<accession>T1C592</accession>
<evidence type="ECO:0000256" key="3">
    <source>
        <dbReference type="ARBA" id="ARBA00022598"/>
    </source>
</evidence>
<dbReference type="InterPro" id="IPR011054">
    <property type="entry name" value="Rudment_hybrid_motif"/>
</dbReference>
<dbReference type="EC" id="6.3.4.13" evidence="2"/>
<dbReference type="GO" id="GO:0006189">
    <property type="term" value="P:'de novo' IMP biosynthetic process"/>
    <property type="evidence" value="ECO:0007669"/>
    <property type="project" value="UniProtKB-UniPathway"/>
</dbReference>
<evidence type="ECO:0000256" key="9">
    <source>
        <dbReference type="ARBA" id="ARBA00042864"/>
    </source>
</evidence>
<keyword evidence="4" id="KW-0547">Nucleotide-binding</keyword>
<evidence type="ECO:0000256" key="1">
    <source>
        <dbReference type="ARBA" id="ARBA00005174"/>
    </source>
</evidence>
<reference evidence="11" key="2">
    <citation type="journal article" date="2014" name="ISME J.">
        <title>Microbial stratification in low pH oxic and suboxic macroscopic growths along an acid mine drainage.</title>
        <authorList>
            <person name="Mendez-Garcia C."/>
            <person name="Mesa V."/>
            <person name="Sprenger R.R."/>
            <person name="Richter M."/>
            <person name="Diez M.S."/>
            <person name="Solano J."/>
            <person name="Bargiela R."/>
            <person name="Golyshina O.V."/>
            <person name="Manteca A."/>
            <person name="Ramos J.L."/>
            <person name="Gallego J.R."/>
            <person name="Llorente I."/>
            <person name="Martins Dos Santos V.A."/>
            <person name="Jensen O.N."/>
            <person name="Pelaez A.I."/>
            <person name="Sanchez J."/>
            <person name="Ferrer M."/>
        </authorList>
    </citation>
    <scope>NUCLEOTIDE SEQUENCE</scope>
</reference>
<feature type="non-terminal residue" evidence="11">
    <location>
        <position position="235"/>
    </location>
</feature>
<dbReference type="InterPro" id="IPR020559">
    <property type="entry name" value="PRibGlycinamide_synth_CS"/>
</dbReference>
<dbReference type="InterPro" id="IPR011761">
    <property type="entry name" value="ATP-grasp"/>
</dbReference>
<dbReference type="Pfam" id="PF01071">
    <property type="entry name" value="GARS_A"/>
    <property type="match status" value="1"/>
</dbReference>
<gene>
    <name evidence="11" type="ORF">B1B_01217</name>
</gene>
<dbReference type="GO" id="GO:0046872">
    <property type="term" value="F:metal ion binding"/>
    <property type="evidence" value="ECO:0007669"/>
    <property type="project" value="InterPro"/>
</dbReference>
<comment type="caution">
    <text evidence="11">The sequence shown here is derived from an EMBL/GenBank/DDBJ whole genome shotgun (WGS) entry which is preliminary data.</text>
</comment>
<organism evidence="11">
    <name type="scientific">mine drainage metagenome</name>
    <dbReference type="NCBI Taxonomy" id="410659"/>
    <lineage>
        <taxon>unclassified sequences</taxon>
        <taxon>metagenomes</taxon>
        <taxon>ecological metagenomes</taxon>
    </lineage>
</organism>
<evidence type="ECO:0000256" key="2">
    <source>
        <dbReference type="ARBA" id="ARBA00013255"/>
    </source>
</evidence>
<protein>
    <recommendedName>
        <fullName evidence="2">phosphoribosylamine--glycine ligase</fullName>
        <ecNumber evidence="2">6.3.4.13</ecNumber>
    </recommendedName>
    <alternativeName>
        <fullName evidence="8">Glycinamide ribonucleotide synthetase</fullName>
    </alternativeName>
    <alternativeName>
        <fullName evidence="9">Phosphoribosylglycinamide synthetase</fullName>
    </alternativeName>
</protein>